<dbReference type="Proteomes" id="UP000287651">
    <property type="component" value="Unassembled WGS sequence"/>
</dbReference>
<dbReference type="EMBL" id="AMZH03002169">
    <property type="protein sequence ID" value="RRT76535.1"/>
    <property type="molecule type" value="Genomic_DNA"/>
</dbReference>
<evidence type="ECO:0000313" key="3">
    <source>
        <dbReference type="Proteomes" id="UP000287651"/>
    </source>
</evidence>
<accession>A0A427AJW4</accession>
<protein>
    <submittedName>
        <fullName evidence="2">Uncharacterized protein</fullName>
    </submittedName>
</protein>
<evidence type="ECO:0000313" key="2">
    <source>
        <dbReference type="EMBL" id="RRT76535.1"/>
    </source>
</evidence>
<dbReference type="AlphaFoldDB" id="A0A427AJW4"/>
<organism evidence="2 3">
    <name type="scientific">Ensete ventricosum</name>
    <name type="common">Abyssinian banana</name>
    <name type="synonym">Musa ensete</name>
    <dbReference type="NCBI Taxonomy" id="4639"/>
    <lineage>
        <taxon>Eukaryota</taxon>
        <taxon>Viridiplantae</taxon>
        <taxon>Streptophyta</taxon>
        <taxon>Embryophyta</taxon>
        <taxon>Tracheophyta</taxon>
        <taxon>Spermatophyta</taxon>
        <taxon>Magnoliopsida</taxon>
        <taxon>Liliopsida</taxon>
        <taxon>Zingiberales</taxon>
        <taxon>Musaceae</taxon>
        <taxon>Ensete</taxon>
    </lineage>
</organism>
<sequence length="117" mass="12547">MHGYVRAPRNMHSHSGMSCTLRPREPVKSPQLGAAAGDGGDGSTPRAPANERVGMSAVSYGPVTENDGGWRRRKHTRTYVDSSLTTPFARPHAGRAGENVEMGEKDVILPSKSSVFT</sequence>
<comment type="caution">
    <text evidence="2">The sequence shown here is derived from an EMBL/GenBank/DDBJ whole genome shotgun (WGS) entry which is preliminary data.</text>
</comment>
<proteinExistence type="predicted"/>
<gene>
    <name evidence="2" type="ORF">B296_00006800</name>
</gene>
<name>A0A427AJW4_ENSVE</name>
<feature type="region of interest" description="Disordered" evidence="1">
    <location>
        <begin position="1"/>
        <end position="74"/>
    </location>
</feature>
<evidence type="ECO:0000256" key="1">
    <source>
        <dbReference type="SAM" id="MobiDB-lite"/>
    </source>
</evidence>
<reference evidence="2 3" key="1">
    <citation type="journal article" date="2014" name="Agronomy (Basel)">
        <title>A Draft Genome Sequence for Ensete ventricosum, the Drought-Tolerant Tree Against Hunger.</title>
        <authorList>
            <person name="Harrison J."/>
            <person name="Moore K.A."/>
            <person name="Paszkiewicz K."/>
            <person name="Jones T."/>
            <person name="Grant M."/>
            <person name="Ambacheew D."/>
            <person name="Muzemil S."/>
            <person name="Studholme D.J."/>
        </authorList>
    </citation>
    <scope>NUCLEOTIDE SEQUENCE [LARGE SCALE GENOMIC DNA]</scope>
</reference>